<organism evidence="1 2">
    <name type="scientific">Citrus x changshan-huyou</name>
    <dbReference type="NCBI Taxonomy" id="2935761"/>
    <lineage>
        <taxon>Eukaryota</taxon>
        <taxon>Viridiplantae</taxon>
        <taxon>Streptophyta</taxon>
        <taxon>Embryophyta</taxon>
        <taxon>Tracheophyta</taxon>
        <taxon>Spermatophyta</taxon>
        <taxon>Magnoliopsida</taxon>
        <taxon>eudicotyledons</taxon>
        <taxon>Gunneridae</taxon>
        <taxon>Pentapetalae</taxon>
        <taxon>rosids</taxon>
        <taxon>malvids</taxon>
        <taxon>Sapindales</taxon>
        <taxon>Rutaceae</taxon>
        <taxon>Aurantioideae</taxon>
        <taxon>Citrus</taxon>
    </lineage>
</organism>
<evidence type="ECO:0000313" key="1">
    <source>
        <dbReference type="EMBL" id="KAK9201621.1"/>
    </source>
</evidence>
<sequence>MKQIFTIGARRLSFSLDLRGGGRSTSRQRVRSQISCNRGGRGQIAARSWWSKGCVAVEKRLRCADLASR</sequence>
<dbReference type="AlphaFoldDB" id="A0AAP0QN73"/>
<dbReference type="EMBL" id="JBCGBO010000005">
    <property type="protein sequence ID" value="KAK9201621.1"/>
    <property type="molecule type" value="Genomic_DNA"/>
</dbReference>
<protein>
    <submittedName>
        <fullName evidence="1">Uncharacterized protein</fullName>
    </submittedName>
</protein>
<dbReference type="Proteomes" id="UP001428341">
    <property type="component" value="Unassembled WGS sequence"/>
</dbReference>
<keyword evidence="2" id="KW-1185">Reference proteome</keyword>
<evidence type="ECO:0000313" key="2">
    <source>
        <dbReference type="Proteomes" id="UP001428341"/>
    </source>
</evidence>
<gene>
    <name evidence="1" type="ORF">WN944_016827</name>
</gene>
<accession>A0AAP0QN73</accession>
<proteinExistence type="predicted"/>
<reference evidence="1 2" key="1">
    <citation type="submission" date="2024-05" db="EMBL/GenBank/DDBJ databases">
        <title>Haplotype-resolved chromosome-level genome assembly of Huyou (Citrus changshanensis).</title>
        <authorList>
            <person name="Miao C."/>
            <person name="Chen W."/>
            <person name="Wu Y."/>
            <person name="Wang L."/>
            <person name="Zhao S."/>
            <person name="Grierson D."/>
            <person name="Xu C."/>
            <person name="Chen K."/>
        </authorList>
    </citation>
    <scope>NUCLEOTIDE SEQUENCE [LARGE SCALE GENOMIC DNA]</scope>
    <source>
        <strain evidence="1">01-14</strain>
        <tissue evidence="1">Leaf</tissue>
    </source>
</reference>
<comment type="caution">
    <text evidence="1">The sequence shown here is derived from an EMBL/GenBank/DDBJ whole genome shotgun (WGS) entry which is preliminary data.</text>
</comment>
<name>A0AAP0QN73_9ROSI</name>